<keyword evidence="2" id="KW-1185">Reference proteome</keyword>
<evidence type="ECO:0000313" key="1">
    <source>
        <dbReference type="EMBL" id="KAJ7341687.1"/>
    </source>
</evidence>
<protein>
    <recommendedName>
        <fullName evidence="3">Reverse transcriptase domain-containing protein</fullName>
    </recommendedName>
</protein>
<proteinExistence type="predicted"/>
<dbReference type="AlphaFoldDB" id="A0A9Q0Y472"/>
<comment type="caution">
    <text evidence="1">The sequence shown here is derived from an EMBL/GenBank/DDBJ whole genome shotgun (WGS) entry which is preliminary data.</text>
</comment>
<organism evidence="1 2">
    <name type="scientific">Phrynocephalus forsythii</name>
    <dbReference type="NCBI Taxonomy" id="171643"/>
    <lineage>
        <taxon>Eukaryota</taxon>
        <taxon>Metazoa</taxon>
        <taxon>Chordata</taxon>
        <taxon>Craniata</taxon>
        <taxon>Vertebrata</taxon>
        <taxon>Euteleostomi</taxon>
        <taxon>Lepidosauria</taxon>
        <taxon>Squamata</taxon>
        <taxon>Bifurcata</taxon>
        <taxon>Unidentata</taxon>
        <taxon>Episquamata</taxon>
        <taxon>Toxicofera</taxon>
        <taxon>Iguania</taxon>
        <taxon>Acrodonta</taxon>
        <taxon>Agamidae</taxon>
        <taxon>Agaminae</taxon>
        <taxon>Phrynocephalus</taxon>
    </lineage>
</organism>
<feature type="non-terminal residue" evidence="1">
    <location>
        <position position="124"/>
    </location>
</feature>
<evidence type="ECO:0008006" key="3">
    <source>
        <dbReference type="Google" id="ProtNLM"/>
    </source>
</evidence>
<accession>A0A9Q0Y472</accession>
<evidence type="ECO:0000313" key="2">
    <source>
        <dbReference type="Proteomes" id="UP001142489"/>
    </source>
</evidence>
<reference evidence="1" key="1">
    <citation type="journal article" date="2023" name="DNA Res.">
        <title>Chromosome-level genome assembly of Phrynocephalus forsythii using third-generation DNA sequencing and Hi-C analysis.</title>
        <authorList>
            <person name="Qi Y."/>
            <person name="Zhao W."/>
            <person name="Zhao Y."/>
            <person name="Niu C."/>
            <person name="Cao S."/>
            <person name="Zhang Y."/>
        </authorList>
    </citation>
    <scope>NUCLEOTIDE SEQUENCE</scope>
    <source>
        <tissue evidence="1">Muscle</tissue>
    </source>
</reference>
<name>A0A9Q0Y472_9SAUR</name>
<sequence length="124" mass="13695">MGLDKRDIRLIGNLYWNQCAGVWVDGQISDEVSVMKGVRQGCILSPLQYLFKKNFPGCSRRKEPRCEGEWSSCNNIRYGYDTVLLTTSLADLQGLLDSVAAESSATNRPVFPNLEAMTSNGSLG</sequence>
<dbReference type="EMBL" id="JAPFRF010000002">
    <property type="protein sequence ID" value="KAJ7341687.1"/>
    <property type="molecule type" value="Genomic_DNA"/>
</dbReference>
<dbReference type="OrthoDB" id="9909359at2759"/>
<dbReference type="Proteomes" id="UP001142489">
    <property type="component" value="Unassembled WGS sequence"/>
</dbReference>
<gene>
    <name evidence="1" type="ORF">JRQ81_006327</name>
</gene>